<evidence type="ECO:0000256" key="1">
    <source>
        <dbReference type="SAM" id="SignalP"/>
    </source>
</evidence>
<evidence type="ECO:0000313" key="2">
    <source>
        <dbReference type="EMBL" id="KAK4564489.1"/>
    </source>
</evidence>
<dbReference type="AlphaFoldDB" id="A0AAN7E8H1"/>
<evidence type="ECO:0000313" key="3">
    <source>
        <dbReference type="Proteomes" id="UP001324115"/>
    </source>
</evidence>
<organism evidence="2 3">
    <name type="scientific">Quercus rubra</name>
    <name type="common">Northern red oak</name>
    <name type="synonym">Quercus borealis</name>
    <dbReference type="NCBI Taxonomy" id="3512"/>
    <lineage>
        <taxon>Eukaryota</taxon>
        <taxon>Viridiplantae</taxon>
        <taxon>Streptophyta</taxon>
        <taxon>Embryophyta</taxon>
        <taxon>Tracheophyta</taxon>
        <taxon>Spermatophyta</taxon>
        <taxon>Magnoliopsida</taxon>
        <taxon>eudicotyledons</taxon>
        <taxon>Gunneridae</taxon>
        <taxon>Pentapetalae</taxon>
        <taxon>rosids</taxon>
        <taxon>fabids</taxon>
        <taxon>Fagales</taxon>
        <taxon>Fagaceae</taxon>
        <taxon>Quercus</taxon>
    </lineage>
</organism>
<sequence length="87" mass="9624">MYSKSFIFLFAAFLLICSAVMAKIPKDESRLEVATGTNQVNDAKYLLPCVHCCGHFRDGSCSLCCNDESRSLKTEAMAKEGRIKPGR</sequence>
<feature type="chain" id="PRO_5043024071" evidence="1">
    <location>
        <begin position="23"/>
        <end position="87"/>
    </location>
</feature>
<comment type="caution">
    <text evidence="2">The sequence shown here is derived from an EMBL/GenBank/DDBJ whole genome shotgun (WGS) entry which is preliminary data.</text>
</comment>
<gene>
    <name evidence="2" type="ORF">RGQ29_006525</name>
</gene>
<keyword evidence="3" id="KW-1185">Reference proteome</keyword>
<protein>
    <submittedName>
        <fullName evidence="2">Uncharacterized protein</fullName>
    </submittedName>
</protein>
<dbReference type="EMBL" id="JAXUIC010000011">
    <property type="protein sequence ID" value="KAK4564489.1"/>
    <property type="molecule type" value="Genomic_DNA"/>
</dbReference>
<name>A0AAN7E8H1_QUERU</name>
<reference evidence="2 3" key="1">
    <citation type="journal article" date="2023" name="G3 (Bethesda)">
        <title>A haplotype-resolved chromosome-scale genome for Quercus rubra L. provides insights into the genetics of adaptive traits for red oak species.</title>
        <authorList>
            <person name="Kapoor B."/>
            <person name="Jenkins J."/>
            <person name="Schmutz J."/>
            <person name="Zhebentyayeva T."/>
            <person name="Kuelheim C."/>
            <person name="Coggeshall M."/>
            <person name="Heim C."/>
            <person name="Lasky J.R."/>
            <person name="Leites L."/>
            <person name="Islam-Faridi N."/>
            <person name="Romero-Severson J."/>
            <person name="DeLeo V.L."/>
            <person name="Lucas S.M."/>
            <person name="Lazic D."/>
            <person name="Gailing O."/>
            <person name="Carlson J."/>
            <person name="Staton M."/>
        </authorList>
    </citation>
    <scope>NUCLEOTIDE SEQUENCE [LARGE SCALE GENOMIC DNA]</scope>
    <source>
        <strain evidence="2">Pseudo-F2</strain>
    </source>
</reference>
<keyword evidence="1" id="KW-0732">Signal</keyword>
<accession>A0AAN7E8H1</accession>
<dbReference type="Proteomes" id="UP001324115">
    <property type="component" value="Unassembled WGS sequence"/>
</dbReference>
<proteinExistence type="predicted"/>
<feature type="signal peptide" evidence="1">
    <location>
        <begin position="1"/>
        <end position="22"/>
    </location>
</feature>